<protein>
    <submittedName>
        <fullName evidence="2">Uncharacterized protein</fullName>
    </submittedName>
</protein>
<feature type="compositionally biased region" description="Basic residues" evidence="1">
    <location>
        <begin position="22"/>
        <end position="32"/>
    </location>
</feature>
<evidence type="ECO:0000313" key="2">
    <source>
        <dbReference type="EMBL" id="CAD0339243.1"/>
    </source>
</evidence>
<keyword evidence="3" id="KW-1185">Reference proteome</keyword>
<organism evidence="2 3">
    <name type="scientific">Xanthomonas hortorum pv. vitians</name>
    <dbReference type="NCBI Taxonomy" id="83224"/>
    <lineage>
        <taxon>Bacteria</taxon>
        <taxon>Pseudomonadati</taxon>
        <taxon>Pseudomonadota</taxon>
        <taxon>Gammaproteobacteria</taxon>
        <taxon>Lysobacterales</taxon>
        <taxon>Lysobacteraceae</taxon>
        <taxon>Xanthomonas</taxon>
    </lineage>
</organism>
<dbReference type="AlphaFoldDB" id="A0A6V7DRE2"/>
<sequence>MHEKWGPNYPQTAKVQEDPRHGRARHPGHYGRGRSALPLPTCATIPVEHDATRARPDRPHLCREVWTAATLGIIEVSRLSTLSIPVESF</sequence>
<accession>A0A6V7DRE2</accession>
<proteinExistence type="predicted"/>
<name>A0A6V7DRE2_9XANT</name>
<dbReference type="EMBL" id="LR828257">
    <property type="protein sequence ID" value="CAD0339243.1"/>
    <property type="molecule type" value="Genomic_DNA"/>
</dbReference>
<evidence type="ECO:0000256" key="1">
    <source>
        <dbReference type="SAM" id="MobiDB-lite"/>
    </source>
</evidence>
<reference evidence="2 3" key="1">
    <citation type="submission" date="2020-07" db="EMBL/GenBank/DDBJ databases">
        <authorList>
            <person name="Pothier F. J."/>
        </authorList>
    </citation>
    <scope>NUCLEOTIDE SEQUENCE [LARGE SCALE GENOMIC DNA]</scope>
    <source>
        <strain evidence="2 3">CFBP 498</strain>
    </source>
</reference>
<feature type="region of interest" description="Disordered" evidence="1">
    <location>
        <begin position="1"/>
        <end position="37"/>
    </location>
</feature>
<evidence type="ECO:0000313" key="3">
    <source>
        <dbReference type="Proteomes" id="UP000515406"/>
    </source>
</evidence>
<gene>
    <name evidence="2" type="ORF">CFBP498_26460</name>
</gene>
<dbReference type="EMBL" id="LR828257">
    <property type="protein sequence ID" value="CAD0339252.1"/>
    <property type="molecule type" value="Genomic_DNA"/>
</dbReference>
<dbReference type="Proteomes" id="UP000515406">
    <property type="component" value="Chromosome"/>
</dbReference>